<protein>
    <recommendedName>
        <fullName evidence="2">Transcription regulator Rua1 C-terminal domain-containing protein</fullName>
    </recommendedName>
</protein>
<dbReference type="GeneID" id="88172512"/>
<organism evidence="3 4">
    <name type="scientific">Australozyma saopauloensis</name>
    <dbReference type="NCBI Taxonomy" id="291208"/>
    <lineage>
        <taxon>Eukaryota</taxon>
        <taxon>Fungi</taxon>
        <taxon>Dikarya</taxon>
        <taxon>Ascomycota</taxon>
        <taxon>Saccharomycotina</taxon>
        <taxon>Pichiomycetes</taxon>
        <taxon>Metschnikowiaceae</taxon>
        <taxon>Australozyma</taxon>
    </lineage>
</organism>
<feature type="region of interest" description="Disordered" evidence="1">
    <location>
        <begin position="682"/>
        <end position="705"/>
    </location>
</feature>
<keyword evidence="4" id="KW-1185">Reference proteome</keyword>
<gene>
    <name evidence="3" type="ORF">PUMCH_001447</name>
</gene>
<evidence type="ECO:0000313" key="4">
    <source>
        <dbReference type="Proteomes" id="UP001338582"/>
    </source>
</evidence>
<feature type="region of interest" description="Disordered" evidence="1">
    <location>
        <begin position="396"/>
        <end position="422"/>
    </location>
</feature>
<name>A0AAX4H6V1_9ASCO</name>
<dbReference type="EMBL" id="CP138895">
    <property type="protein sequence ID" value="WPK24183.1"/>
    <property type="molecule type" value="Genomic_DNA"/>
</dbReference>
<feature type="domain" description="Transcription regulator Rua1 C-terminal" evidence="2">
    <location>
        <begin position="555"/>
        <end position="679"/>
    </location>
</feature>
<dbReference type="KEGG" id="asau:88172512"/>
<dbReference type="InterPro" id="IPR028012">
    <property type="entry name" value="Rua1_C"/>
</dbReference>
<dbReference type="RefSeq" id="XP_062876566.1">
    <property type="nucleotide sequence ID" value="XM_063020496.1"/>
</dbReference>
<feature type="compositionally biased region" description="Low complexity" evidence="1">
    <location>
        <begin position="397"/>
        <end position="412"/>
    </location>
</feature>
<reference evidence="3 4" key="1">
    <citation type="submission" date="2023-10" db="EMBL/GenBank/DDBJ databases">
        <title>Draft Genome Sequence of Candida saopaulonensis from a very Premature Infant with Sepsis.</title>
        <authorList>
            <person name="Ning Y."/>
            <person name="Dai R."/>
            <person name="Xiao M."/>
            <person name="Xu Y."/>
            <person name="Yan Q."/>
            <person name="Zhang L."/>
        </authorList>
    </citation>
    <scope>NUCLEOTIDE SEQUENCE [LARGE SCALE GENOMIC DNA]</scope>
    <source>
        <strain evidence="3 4">19XY460</strain>
    </source>
</reference>
<evidence type="ECO:0000256" key="1">
    <source>
        <dbReference type="SAM" id="MobiDB-lite"/>
    </source>
</evidence>
<dbReference type="AlphaFoldDB" id="A0AAX4H6V1"/>
<sequence>MDNTKTHTLYHDGKHYLPASNPEYSKDLIFNLNSTSLASLGNDQVLSLDDNGVFESYDDPEMLPLFYTKDVLLFLDHDIDLGQIHDGNAENGSKELITDSGPTDNLLGFNKTDFLPKIESDEENQKNISSNELNTSSFKSFRNLDANADFYYGDIADEYKIEPNNHDARETFDQKLKSQNYVGSSSPGTALKSSDKDIASSGYSTNISTKLLNGHSAPIKIHNSSIADANQVSEIANFTSNSEYTNFDLDPNWQYFNSSPKNCTLDDEWKFLMDTQKTLVGSSKSMEAQEMFSNTNFEFDLDRQNDSLKSDTPDVSLDIQNLSTPKKEIEKNDCLNLGEVDLFHKLNSSVNGDFHPDSLSLLNNGTFFDMSHKEEAQIGSTWRQLRSLGNGAVNELSNDSFRSRSSSGSNSPNRRRKQRIEPKAIPKHFQLLPCRVNITLKNSEVKCLDVNLDYHGYEGRILEVVLNNAITNYYRDASFNPQIIPEGMRGRIHLPYVLGDGERLEGDSWCEHPDGKRTEIHCHMGVVERKIYLRDISEIYNLVTRIKYEKNDKFSIYNPYEPQYTRYETSDEKGETYKNETKCGLCAFCREVRFLPFKNSSYLSHMTLEHGIFSDNFIVPEGANFGKYVVSKGDDNEPEKSKEIEGLQCPACFEIVEMNCWSTKKNPLLKYFRHYKKEHVKDNKKRSNVQSKFNPLDFKRARDGR</sequence>
<evidence type="ECO:0000313" key="3">
    <source>
        <dbReference type="EMBL" id="WPK24183.1"/>
    </source>
</evidence>
<evidence type="ECO:0000259" key="2">
    <source>
        <dbReference type="Pfam" id="PF14616"/>
    </source>
</evidence>
<dbReference type="Proteomes" id="UP001338582">
    <property type="component" value="Chromosome 2"/>
</dbReference>
<dbReference type="Pfam" id="PF14616">
    <property type="entry name" value="Rua1_C"/>
    <property type="match status" value="1"/>
</dbReference>
<accession>A0AAX4H6V1</accession>
<proteinExistence type="predicted"/>